<dbReference type="Gene3D" id="3.30.565.10">
    <property type="entry name" value="Histidine kinase-like ATPase, C-terminal domain"/>
    <property type="match status" value="1"/>
</dbReference>
<dbReference type="GO" id="GO:0005886">
    <property type="term" value="C:plasma membrane"/>
    <property type="evidence" value="ECO:0007669"/>
    <property type="project" value="UniProtKB-SubCell"/>
</dbReference>
<keyword evidence="12" id="KW-1185">Reference proteome</keyword>
<dbReference type="PANTHER" id="PTHR24421:SF37">
    <property type="entry name" value="SENSOR HISTIDINE KINASE NARS"/>
    <property type="match status" value="1"/>
</dbReference>
<keyword evidence="4 9" id="KW-0812">Transmembrane</keyword>
<dbReference type="Gene3D" id="1.20.5.1930">
    <property type="match status" value="1"/>
</dbReference>
<feature type="domain" description="Histidine kinase" evidence="10">
    <location>
        <begin position="358"/>
        <end position="449"/>
    </location>
</feature>
<dbReference type="InterPro" id="IPR005467">
    <property type="entry name" value="His_kinase_dom"/>
</dbReference>
<evidence type="ECO:0000313" key="11">
    <source>
        <dbReference type="EMBL" id="SDU80813.1"/>
    </source>
</evidence>
<dbReference type="EMBL" id="LT629799">
    <property type="protein sequence ID" value="SDU80813.1"/>
    <property type="molecule type" value="Genomic_DNA"/>
</dbReference>
<evidence type="ECO:0000256" key="9">
    <source>
        <dbReference type="SAM" id="Phobius"/>
    </source>
</evidence>
<dbReference type="Pfam" id="PF07730">
    <property type="entry name" value="HisKA_3"/>
    <property type="match status" value="1"/>
</dbReference>
<keyword evidence="3" id="KW-0808">Transferase</keyword>
<reference evidence="12" key="1">
    <citation type="submission" date="2016-10" db="EMBL/GenBank/DDBJ databases">
        <authorList>
            <person name="Varghese N."/>
            <person name="Submissions S."/>
        </authorList>
    </citation>
    <scope>NUCLEOTIDE SEQUENCE [LARGE SCALE GENOMIC DNA]</scope>
    <source>
        <strain evidence="12">DSM 21743</strain>
    </source>
</reference>
<evidence type="ECO:0000256" key="3">
    <source>
        <dbReference type="ARBA" id="ARBA00022679"/>
    </source>
</evidence>
<comment type="subcellular location">
    <subcellularLocation>
        <location evidence="1">Cell membrane</location>
        <topology evidence="1">Multi-pass membrane protein</topology>
    </subcellularLocation>
</comment>
<keyword evidence="2" id="KW-1003">Cell membrane</keyword>
<dbReference type="RefSeq" id="WP_091072613.1">
    <property type="nucleotide sequence ID" value="NZ_LT629799.1"/>
</dbReference>
<keyword evidence="6 9" id="KW-1133">Transmembrane helix</keyword>
<dbReference type="GO" id="GO:0046983">
    <property type="term" value="F:protein dimerization activity"/>
    <property type="evidence" value="ECO:0007669"/>
    <property type="project" value="InterPro"/>
</dbReference>
<evidence type="ECO:0000256" key="8">
    <source>
        <dbReference type="ARBA" id="ARBA00023136"/>
    </source>
</evidence>
<dbReference type="InterPro" id="IPR003594">
    <property type="entry name" value="HATPase_dom"/>
</dbReference>
<keyword evidence="5 11" id="KW-0418">Kinase</keyword>
<dbReference type="OrthoDB" id="144293at2"/>
<dbReference type="AlphaFoldDB" id="A0A1H2LID4"/>
<feature type="transmembrane region" description="Helical" evidence="9">
    <location>
        <begin position="21"/>
        <end position="50"/>
    </location>
</feature>
<keyword evidence="7" id="KW-0902">Two-component regulatory system</keyword>
<dbReference type="STRING" id="546874.SAMN04488544_0263"/>
<dbReference type="Proteomes" id="UP000198825">
    <property type="component" value="Chromosome I"/>
</dbReference>
<organism evidence="11 12">
    <name type="scientific">Microlunatus sagamiharensis</name>
    <dbReference type="NCBI Taxonomy" id="546874"/>
    <lineage>
        <taxon>Bacteria</taxon>
        <taxon>Bacillati</taxon>
        <taxon>Actinomycetota</taxon>
        <taxon>Actinomycetes</taxon>
        <taxon>Propionibacteriales</taxon>
        <taxon>Propionibacteriaceae</taxon>
        <taxon>Microlunatus</taxon>
    </lineage>
</organism>
<dbReference type="GO" id="GO:0000155">
    <property type="term" value="F:phosphorelay sensor kinase activity"/>
    <property type="evidence" value="ECO:0007669"/>
    <property type="project" value="InterPro"/>
</dbReference>
<dbReference type="InterPro" id="IPR036890">
    <property type="entry name" value="HATPase_C_sf"/>
</dbReference>
<evidence type="ECO:0000256" key="1">
    <source>
        <dbReference type="ARBA" id="ARBA00004651"/>
    </source>
</evidence>
<evidence type="ECO:0000259" key="10">
    <source>
        <dbReference type="PROSITE" id="PS50109"/>
    </source>
</evidence>
<name>A0A1H2LID4_9ACTN</name>
<dbReference type="SUPFAM" id="SSF55874">
    <property type="entry name" value="ATPase domain of HSP90 chaperone/DNA topoisomerase II/histidine kinase"/>
    <property type="match status" value="1"/>
</dbReference>
<evidence type="ECO:0000256" key="2">
    <source>
        <dbReference type="ARBA" id="ARBA00022475"/>
    </source>
</evidence>
<evidence type="ECO:0000256" key="5">
    <source>
        <dbReference type="ARBA" id="ARBA00022777"/>
    </source>
</evidence>
<gene>
    <name evidence="11" type="ORF">SAMN04488544_0263</name>
</gene>
<proteinExistence type="predicted"/>
<evidence type="ECO:0000313" key="12">
    <source>
        <dbReference type="Proteomes" id="UP000198825"/>
    </source>
</evidence>
<sequence length="449" mass="48439">MGLVANGRAAGRRRRTDPARPVSVTALVVRFSLAGVVVMVLLGSVVAVLARQAGTDQAVDAARRVAWVTGRGIAEPRLTDAVVAGDPQALAALDADLRRYVLQGSLVRVKIWRPDGRILYSDEPRLVGQRFTLEEEEVEALQERTTDSEISDLSAPENVYERPFGKLLEVYVGLTAADGEPLLFEAYFRYDAVVDAAEAQWRRYAPATLAGLLVLQLVQIPFAWSLARRLQRQQRDRQRLLQRAVDASHTERRRIAADLHDGVVQDLTGLTYALDAARLAPPDPAGQLEVVGQAATQLRSSVADLRTLLVEIYPPDLAEEGLPAALTDLAAGLERTGLAVEVDVEAGADLPLATSSVLYRSGQEVLRNVVAHSDAGRVVLHLDADEASARLVVDDDGRGFDEADLDQRFADGHIGLRSLGDLVDDAGGTLTIRSAPGRGTRVEIVVPVG</sequence>
<evidence type="ECO:0000256" key="4">
    <source>
        <dbReference type="ARBA" id="ARBA00022692"/>
    </source>
</evidence>
<dbReference type="PROSITE" id="PS50109">
    <property type="entry name" value="HIS_KIN"/>
    <property type="match status" value="1"/>
</dbReference>
<evidence type="ECO:0000256" key="6">
    <source>
        <dbReference type="ARBA" id="ARBA00022989"/>
    </source>
</evidence>
<protein>
    <submittedName>
        <fullName evidence="11">Histidine kinase-, DNA gyrase B-, and HSP90-like ATPase</fullName>
    </submittedName>
</protein>
<keyword evidence="8 9" id="KW-0472">Membrane</keyword>
<accession>A0A1H2LID4</accession>
<dbReference type="PANTHER" id="PTHR24421">
    <property type="entry name" value="NITRATE/NITRITE SENSOR PROTEIN NARX-RELATED"/>
    <property type="match status" value="1"/>
</dbReference>
<dbReference type="Pfam" id="PF02518">
    <property type="entry name" value="HATPase_c"/>
    <property type="match status" value="1"/>
</dbReference>
<dbReference type="InterPro" id="IPR011712">
    <property type="entry name" value="Sig_transdc_His_kin_sub3_dim/P"/>
</dbReference>
<evidence type="ECO:0000256" key="7">
    <source>
        <dbReference type="ARBA" id="ARBA00023012"/>
    </source>
</evidence>
<dbReference type="CDD" id="cd16917">
    <property type="entry name" value="HATPase_UhpB-NarQ-NarX-like"/>
    <property type="match status" value="1"/>
</dbReference>
<dbReference type="InterPro" id="IPR050482">
    <property type="entry name" value="Sensor_HK_TwoCompSys"/>
</dbReference>